<evidence type="ECO:0000313" key="15">
    <source>
        <dbReference type="Proteomes" id="UP001279410"/>
    </source>
</evidence>
<keyword evidence="5" id="KW-0732">Signal</keyword>
<dbReference type="EMBL" id="BRZM01000056">
    <property type="protein sequence ID" value="GLD62908.1"/>
    <property type="molecule type" value="Genomic_DNA"/>
</dbReference>
<dbReference type="GO" id="GO:0007229">
    <property type="term" value="P:integrin-mediated signaling pathway"/>
    <property type="evidence" value="ECO:0007669"/>
    <property type="project" value="UniProtKB-KW"/>
</dbReference>
<keyword evidence="7" id="KW-1133">Transmembrane helix</keyword>
<name>A0AAD3MXD4_LATJO</name>
<keyword evidence="15" id="KW-1185">Reference proteome</keyword>
<dbReference type="AlphaFoldDB" id="A0AAD3MXD4"/>
<protein>
    <submittedName>
        <fullName evidence="14">Integrin beta-3-like protein</fullName>
    </submittedName>
</protein>
<keyword evidence="11" id="KW-0325">Glycoprotein</keyword>
<dbReference type="Pfam" id="PF23105">
    <property type="entry name" value="EGF_integrin"/>
    <property type="match status" value="1"/>
</dbReference>
<dbReference type="Proteomes" id="UP001279410">
    <property type="component" value="Unassembled WGS sequence"/>
</dbReference>
<evidence type="ECO:0000256" key="7">
    <source>
        <dbReference type="ARBA" id="ARBA00022989"/>
    </source>
</evidence>
<proteinExistence type="inferred from homology"/>
<sequence>MSAHLPEAPGRLGPHTTRRRGRLYIPQSKTAAAPEGPTAICSGRGDCVQRQCVCHSSGFGKVWQVVKSDDFNCSCHKGNLLR</sequence>
<keyword evidence="3" id="KW-0245">EGF-like domain</keyword>
<evidence type="ECO:0000256" key="9">
    <source>
        <dbReference type="ARBA" id="ARBA00023136"/>
    </source>
</evidence>
<keyword evidence="9" id="KW-0472">Membrane</keyword>
<dbReference type="InterPro" id="IPR057073">
    <property type="entry name" value="EGF_integrin_2"/>
</dbReference>
<evidence type="ECO:0000256" key="2">
    <source>
        <dbReference type="ARBA" id="ARBA00007449"/>
    </source>
</evidence>
<keyword evidence="6" id="KW-0677">Repeat</keyword>
<evidence type="ECO:0000256" key="8">
    <source>
        <dbReference type="ARBA" id="ARBA00023037"/>
    </source>
</evidence>
<evidence type="ECO:0000256" key="1">
    <source>
        <dbReference type="ARBA" id="ARBA00004479"/>
    </source>
</evidence>
<reference evidence="14" key="1">
    <citation type="submission" date="2022-08" db="EMBL/GenBank/DDBJ databases">
        <title>Genome sequencing of akame (Lates japonicus).</title>
        <authorList>
            <person name="Hashiguchi Y."/>
            <person name="Takahashi H."/>
        </authorList>
    </citation>
    <scope>NUCLEOTIDE SEQUENCE</scope>
    <source>
        <strain evidence="14">Kochi</strain>
    </source>
</reference>
<accession>A0AAD3MXD4</accession>
<keyword evidence="4" id="KW-0812">Transmembrane</keyword>
<dbReference type="FunFam" id="2.10.25.10:FF:000036">
    <property type="entry name" value="Integrin beta"/>
    <property type="match status" value="1"/>
</dbReference>
<evidence type="ECO:0000313" key="14">
    <source>
        <dbReference type="EMBL" id="GLD62908.1"/>
    </source>
</evidence>
<evidence type="ECO:0000259" key="13">
    <source>
        <dbReference type="Pfam" id="PF23105"/>
    </source>
</evidence>
<keyword evidence="8 14" id="KW-0401">Integrin</keyword>
<gene>
    <name evidence="14" type="ORF">AKAME5_001457700</name>
</gene>
<feature type="region of interest" description="Disordered" evidence="12">
    <location>
        <begin position="1"/>
        <end position="21"/>
    </location>
</feature>
<comment type="caution">
    <text evidence="14">The sequence shown here is derived from an EMBL/GenBank/DDBJ whole genome shotgun (WGS) entry which is preliminary data.</text>
</comment>
<evidence type="ECO:0000256" key="10">
    <source>
        <dbReference type="ARBA" id="ARBA00023157"/>
    </source>
</evidence>
<evidence type="ECO:0000256" key="5">
    <source>
        <dbReference type="ARBA" id="ARBA00022729"/>
    </source>
</evidence>
<dbReference type="GO" id="GO:0016020">
    <property type="term" value="C:membrane"/>
    <property type="evidence" value="ECO:0007669"/>
    <property type="project" value="UniProtKB-SubCell"/>
</dbReference>
<feature type="domain" description="Integrin beta epidermal growth factor-like" evidence="13">
    <location>
        <begin position="37"/>
        <end position="61"/>
    </location>
</feature>
<comment type="subcellular location">
    <subcellularLocation>
        <location evidence="1">Membrane</location>
        <topology evidence="1">Single-pass type I membrane protein</topology>
    </subcellularLocation>
</comment>
<evidence type="ECO:0000256" key="12">
    <source>
        <dbReference type="SAM" id="MobiDB-lite"/>
    </source>
</evidence>
<keyword evidence="10" id="KW-1015">Disulfide bond</keyword>
<evidence type="ECO:0000256" key="3">
    <source>
        <dbReference type="ARBA" id="ARBA00022536"/>
    </source>
</evidence>
<organism evidence="14 15">
    <name type="scientific">Lates japonicus</name>
    <name type="common">Japanese lates</name>
    <dbReference type="NCBI Taxonomy" id="270547"/>
    <lineage>
        <taxon>Eukaryota</taxon>
        <taxon>Metazoa</taxon>
        <taxon>Chordata</taxon>
        <taxon>Craniata</taxon>
        <taxon>Vertebrata</taxon>
        <taxon>Euteleostomi</taxon>
        <taxon>Actinopterygii</taxon>
        <taxon>Neopterygii</taxon>
        <taxon>Teleostei</taxon>
        <taxon>Neoteleostei</taxon>
        <taxon>Acanthomorphata</taxon>
        <taxon>Carangaria</taxon>
        <taxon>Carangaria incertae sedis</taxon>
        <taxon>Centropomidae</taxon>
        <taxon>Lates</taxon>
    </lineage>
</organism>
<evidence type="ECO:0000256" key="6">
    <source>
        <dbReference type="ARBA" id="ARBA00022737"/>
    </source>
</evidence>
<evidence type="ECO:0000256" key="11">
    <source>
        <dbReference type="ARBA" id="ARBA00023180"/>
    </source>
</evidence>
<comment type="similarity">
    <text evidence="2">Belongs to the integrin beta chain family.</text>
</comment>
<evidence type="ECO:0000256" key="4">
    <source>
        <dbReference type="ARBA" id="ARBA00022692"/>
    </source>
</evidence>
<dbReference type="Gene3D" id="2.10.25.10">
    <property type="entry name" value="Laminin"/>
    <property type="match status" value="1"/>
</dbReference>